<dbReference type="InterPro" id="IPR036691">
    <property type="entry name" value="Endo/exonu/phosph_ase_sf"/>
</dbReference>
<organism evidence="1 2">
    <name type="scientific">Trifolium medium</name>
    <dbReference type="NCBI Taxonomy" id="97028"/>
    <lineage>
        <taxon>Eukaryota</taxon>
        <taxon>Viridiplantae</taxon>
        <taxon>Streptophyta</taxon>
        <taxon>Embryophyta</taxon>
        <taxon>Tracheophyta</taxon>
        <taxon>Spermatophyta</taxon>
        <taxon>Magnoliopsida</taxon>
        <taxon>eudicotyledons</taxon>
        <taxon>Gunneridae</taxon>
        <taxon>Pentapetalae</taxon>
        <taxon>rosids</taxon>
        <taxon>fabids</taxon>
        <taxon>Fabales</taxon>
        <taxon>Fabaceae</taxon>
        <taxon>Papilionoideae</taxon>
        <taxon>50 kb inversion clade</taxon>
        <taxon>NPAAA clade</taxon>
        <taxon>Hologalegina</taxon>
        <taxon>IRL clade</taxon>
        <taxon>Trifolieae</taxon>
        <taxon>Trifolium</taxon>
    </lineage>
</organism>
<dbReference type="EMBL" id="LXQA010733241">
    <property type="protein sequence ID" value="MCI68249.1"/>
    <property type="molecule type" value="Genomic_DNA"/>
</dbReference>
<evidence type="ECO:0000313" key="1">
    <source>
        <dbReference type="EMBL" id="MCI68249.1"/>
    </source>
</evidence>
<dbReference type="Gene3D" id="3.60.10.10">
    <property type="entry name" value="Endonuclease/exonuclease/phosphatase"/>
    <property type="match status" value="1"/>
</dbReference>
<proteinExistence type="predicted"/>
<reference evidence="1 2" key="1">
    <citation type="journal article" date="2018" name="Front. Plant Sci.">
        <title>Red Clover (Trifolium pratense) and Zigzag Clover (T. medium) - A Picture of Genomic Similarities and Differences.</title>
        <authorList>
            <person name="Dluhosova J."/>
            <person name="Istvanek J."/>
            <person name="Nedelnik J."/>
            <person name="Repkova J."/>
        </authorList>
    </citation>
    <scope>NUCLEOTIDE SEQUENCE [LARGE SCALE GENOMIC DNA]</scope>
    <source>
        <strain evidence="2">cv. 10/8</strain>
        <tissue evidence="1">Leaf</tissue>
    </source>
</reference>
<accession>A0A392U484</accession>
<comment type="caution">
    <text evidence="1">The sequence shown here is derived from an EMBL/GenBank/DDBJ whole genome shotgun (WGS) entry which is preliminary data.</text>
</comment>
<feature type="non-terminal residue" evidence="1">
    <location>
        <position position="64"/>
    </location>
</feature>
<name>A0A392U484_9FABA</name>
<keyword evidence="1" id="KW-0548">Nucleotidyltransferase</keyword>
<keyword evidence="1" id="KW-0695">RNA-directed DNA polymerase</keyword>
<dbReference type="AlphaFoldDB" id="A0A392U484"/>
<keyword evidence="1" id="KW-0808">Transferase</keyword>
<dbReference type="GO" id="GO:0003964">
    <property type="term" value="F:RNA-directed DNA polymerase activity"/>
    <property type="evidence" value="ECO:0007669"/>
    <property type="project" value="UniProtKB-KW"/>
</dbReference>
<dbReference type="SUPFAM" id="SSF56219">
    <property type="entry name" value="DNase I-like"/>
    <property type="match status" value="1"/>
</dbReference>
<sequence>MSRIDKVLVSEGWLRSWNNSALWVLSRTVSDHCPLVLRYNCVDWLSHKDFHGLVEEFWRSLNLT</sequence>
<evidence type="ECO:0000313" key="2">
    <source>
        <dbReference type="Proteomes" id="UP000265520"/>
    </source>
</evidence>
<keyword evidence="2" id="KW-1185">Reference proteome</keyword>
<dbReference type="Proteomes" id="UP000265520">
    <property type="component" value="Unassembled WGS sequence"/>
</dbReference>
<protein>
    <submittedName>
        <fullName evidence="1">Reverse transcriptase</fullName>
    </submittedName>
</protein>